<dbReference type="SUPFAM" id="SSF56935">
    <property type="entry name" value="Porins"/>
    <property type="match status" value="1"/>
</dbReference>
<evidence type="ECO:0000256" key="8">
    <source>
        <dbReference type="ARBA" id="ARBA00023114"/>
    </source>
</evidence>
<evidence type="ECO:0000256" key="10">
    <source>
        <dbReference type="ARBA" id="ARBA00023237"/>
    </source>
</evidence>
<evidence type="ECO:0000256" key="3">
    <source>
        <dbReference type="ARBA" id="ARBA00022448"/>
    </source>
</evidence>
<dbReference type="InterPro" id="IPR023614">
    <property type="entry name" value="Porin_dom_sf"/>
</dbReference>
<protein>
    <submittedName>
        <fullName evidence="13">Outer membrane porin protein 32</fullName>
    </submittedName>
</protein>
<reference evidence="13 14" key="1">
    <citation type="submission" date="2020-04" db="EMBL/GenBank/DDBJ databases">
        <title>Usitatibacter rugosus gen. nov., sp. nov. and Usitatibacter palustris sp. nov., novel members of Usitatibacteraceae fam. nov. within the order Nitrosomonadales isolated from soil.</title>
        <authorList>
            <person name="Huber K.J."/>
            <person name="Neumann-Schaal M."/>
            <person name="Geppert A."/>
            <person name="Luckner M."/>
            <person name="Wanner G."/>
            <person name="Overmann J."/>
        </authorList>
    </citation>
    <scope>NUCLEOTIDE SEQUENCE [LARGE SCALE GENOMIC DNA]</scope>
    <source>
        <strain evidence="13 14">Swamp67</strain>
    </source>
</reference>
<dbReference type="Proteomes" id="UP000503096">
    <property type="component" value="Chromosome"/>
</dbReference>
<dbReference type="Pfam" id="PF13609">
    <property type="entry name" value="Porin_4"/>
    <property type="match status" value="1"/>
</dbReference>
<evidence type="ECO:0000256" key="7">
    <source>
        <dbReference type="ARBA" id="ARBA00023065"/>
    </source>
</evidence>
<dbReference type="RefSeq" id="WP_171160445.1">
    <property type="nucleotide sequence ID" value="NZ_CP053073.1"/>
</dbReference>
<dbReference type="KEGG" id="upl:DSM104440_00482"/>
<dbReference type="GO" id="GO:0009279">
    <property type="term" value="C:cell outer membrane"/>
    <property type="evidence" value="ECO:0007669"/>
    <property type="project" value="UniProtKB-SubCell"/>
</dbReference>
<keyword evidence="8" id="KW-0626">Porin</keyword>
<dbReference type="AlphaFoldDB" id="A0A6M4H2H0"/>
<feature type="domain" description="Porin" evidence="12">
    <location>
        <begin position="7"/>
        <end position="312"/>
    </location>
</feature>
<evidence type="ECO:0000313" key="13">
    <source>
        <dbReference type="EMBL" id="QJR13696.1"/>
    </source>
</evidence>
<dbReference type="InterPro" id="IPR001702">
    <property type="entry name" value="Porin_Gram-ve"/>
</dbReference>
<evidence type="ECO:0000256" key="5">
    <source>
        <dbReference type="ARBA" id="ARBA00022692"/>
    </source>
</evidence>
<feature type="signal peptide" evidence="11">
    <location>
        <begin position="1"/>
        <end position="21"/>
    </location>
</feature>
<keyword evidence="7" id="KW-0406">Ion transport</keyword>
<evidence type="ECO:0000313" key="14">
    <source>
        <dbReference type="Proteomes" id="UP000503096"/>
    </source>
</evidence>
<keyword evidence="4" id="KW-1134">Transmembrane beta strand</keyword>
<keyword evidence="3" id="KW-0813">Transport</keyword>
<dbReference type="InterPro" id="IPR050298">
    <property type="entry name" value="Gram-neg_bact_OMP"/>
</dbReference>
<organism evidence="13 14">
    <name type="scientific">Usitatibacter palustris</name>
    <dbReference type="NCBI Taxonomy" id="2732487"/>
    <lineage>
        <taxon>Bacteria</taxon>
        <taxon>Pseudomonadati</taxon>
        <taxon>Pseudomonadota</taxon>
        <taxon>Betaproteobacteria</taxon>
        <taxon>Nitrosomonadales</taxon>
        <taxon>Usitatibacteraceae</taxon>
        <taxon>Usitatibacter</taxon>
    </lineage>
</organism>
<keyword evidence="6 11" id="KW-0732">Signal</keyword>
<gene>
    <name evidence="13" type="ORF">DSM104440_00482</name>
</gene>
<keyword evidence="9" id="KW-0472">Membrane</keyword>
<dbReference type="PANTHER" id="PTHR34501:SF9">
    <property type="entry name" value="MAJOR OUTER MEMBRANE PROTEIN P.IA"/>
    <property type="match status" value="1"/>
</dbReference>
<dbReference type="PRINTS" id="PR00182">
    <property type="entry name" value="ECOLNEIPORIN"/>
</dbReference>
<comment type="subcellular location">
    <subcellularLocation>
        <location evidence="1">Cell outer membrane</location>
        <topology evidence="1">Multi-pass membrane protein</topology>
    </subcellularLocation>
</comment>
<evidence type="ECO:0000256" key="6">
    <source>
        <dbReference type="ARBA" id="ARBA00022729"/>
    </source>
</evidence>
<dbReference type="PRINTS" id="PR00184">
    <property type="entry name" value="NEISSPPORIN"/>
</dbReference>
<name>A0A6M4H2H0_9PROT</name>
<evidence type="ECO:0000259" key="12">
    <source>
        <dbReference type="Pfam" id="PF13609"/>
    </source>
</evidence>
<keyword evidence="10" id="KW-0998">Cell outer membrane</keyword>
<evidence type="ECO:0000256" key="1">
    <source>
        <dbReference type="ARBA" id="ARBA00004571"/>
    </source>
</evidence>
<evidence type="ECO:0000256" key="4">
    <source>
        <dbReference type="ARBA" id="ARBA00022452"/>
    </source>
</evidence>
<proteinExistence type="predicted"/>
<dbReference type="PANTHER" id="PTHR34501">
    <property type="entry name" value="PROTEIN YDDL-RELATED"/>
    <property type="match status" value="1"/>
</dbReference>
<dbReference type="CDD" id="cd00342">
    <property type="entry name" value="gram_neg_porins"/>
    <property type="match status" value="1"/>
</dbReference>
<dbReference type="Gene3D" id="2.40.160.10">
    <property type="entry name" value="Porin"/>
    <property type="match status" value="1"/>
</dbReference>
<evidence type="ECO:0000256" key="2">
    <source>
        <dbReference type="ARBA" id="ARBA00011233"/>
    </source>
</evidence>
<dbReference type="GO" id="GO:0046930">
    <property type="term" value="C:pore complex"/>
    <property type="evidence" value="ECO:0007669"/>
    <property type="project" value="UniProtKB-KW"/>
</dbReference>
<evidence type="ECO:0000256" key="11">
    <source>
        <dbReference type="SAM" id="SignalP"/>
    </source>
</evidence>
<dbReference type="GO" id="GO:0015288">
    <property type="term" value="F:porin activity"/>
    <property type="evidence" value="ECO:0007669"/>
    <property type="project" value="UniProtKB-KW"/>
</dbReference>
<dbReference type="EMBL" id="CP053073">
    <property type="protein sequence ID" value="QJR13696.1"/>
    <property type="molecule type" value="Genomic_DNA"/>
</dbReference>
<evidence type="ECO:0000256" key="9">
    <source>
        <dbReference type="ARBA" id="ARBA00023136"/>
    </source>
</evidence>
<sequence>MNKKLIALAVAGASLAPAAMAQTANPVTLYGRIWVMAESVEASGGVASIARRNRVSDQSSLLGVRGTEDLGGGLKAVFQLETGFAPDANMTTFATRNSGVGLQGGFGTIMLGRWDTPFKTTQTAVDAFGDNALGDITGATMNGGNFSRREQNNIQYWSPSWGGFEFRAQYTANEGKAANVNPYVYGGSVAWTRGNFYAAIAYEQHRDLNGATPTQGNKEEGTGIAASYRMGNLKFSGQYGEYKETNLSKQKSYYLGLEWFVGKHVFLGTFQNAKDGVAAGASAECDMYSFGYQYVFSRRTMFGVNYTEVKNDSGNLCNFGSNALTITGNQDPKGFAAGFRHTF</sequence>
<keyword evidence="5" id="KW-0812">Transmembrane</keyword>
<dbReference type="InParanoid" id="A0A6M4H2H0"/>
<feature type="chain" id="PRO_5027014004" evidence="11">
    <location>
        <begin position="22"/>
        <end position="343"/>
    </location>
</feature>
<dbReference type="GO" id="GO:0034220">
    <property type="term" value="P:monoatomic ion transmembrane transport"/>
    <property type="evidence" value="ECO:0007669"/>
    <property type="project" value="InterPro"/>
</dbReference>
<dbReference type="InterPro" id="IPR002299">
    <property type="entry name" value="Porin_Neis"/>
</dbReference>
<dbReference type="InterPro" id="IPR033900">
    <property type="entry name" value="Gram_neg_porin_domain"/>
</dbReference>
<comment type="subunit">
    <text evidence="2">Homotrimer.</text>
</comment>
<accession>A0A6M4H2H0</accession>
<keyword evidence="14" id="KW-1185">Reference proteome</keyword>